<feature type="domain" description="Glycoside-hydrolase family GH114 TIM-barrel" evidence="5">
    <location>
        <begin position="78"/>
        <end position="310"/>
    </location>
</feature>
<dbReference type="RefSeq" id="XP_069212183.1">
    <property type="nucleotide sequence ID" value="XM_069351797.1"/>
</dbReference>
<feature type="chain" id="PRO_5045130880" description="alpha-galactosidase" evidence="4">
    <location>
        <begin position="18"/>
        <end position="319"/>
    </location>
</feature>
<protein>
    <recommendedName>
        <fullName evidence="2">alpha-galactosidase</fullName>
        <ecNumber evidence="2">3.2.1.22</ecNumber>
    </recommendedName>
</protein>
<dbReference type="SUPFAM" id="SSF51445">
    <property type="entry name" value="(Trans)glycosidases"/>
    <property type="match status" value="1"/>
</dbReference>
<comment type="caution">
    <text evidence="6">The sequence shown here is derived from an EMBL/GenBank/DDBJ whole genome shotgun (WGS) entry which is preliminary data.</text>
</comment>
<dbReference type="InterPro" id="IPR004352">
    <property type="entry name" value="GH114_TIM-barrel"/>
</dbReference>
<organism evidence="6 7">
    <name type="scientific">Vanrija albida</name>
    <dbReference type="NCBI Taxonomy" id="181172"/>
    <lineage>
        <taxon>Eukaryota</taxon>
        <taxon>Fungi</taxon>
        <taxon>Dikarya</taxon>
        <taxon>Basidiomycota</taxon>
        <taxon>Agaricomycotina</taxon>
        <taxon>Tremellomycetes</taxon>
        <taxon>Trichosporonales</taxon>
        <taxon>Trichosporonaceae</taxon>
        <taxon>Vanrija</taxon>
    </lineage>
</organism>
<evidence type="ECO:0000256" key="1">
    <source>
        <dbReference type="ARBA" id="ARBA00001255"/>
    </source>
</evidence>
<reference evidence="6 7" key="1">
    <citation type="submission" date="2023-08" db="EMBL/GenBank/DDBJ databases">
        <title>Annotated Genome Sequence of Vanrija albida AlHP1.</title>
        <authorList>
            <person name="Herzog R."/>
        </authorList>
    </citation>
    <scope>NUCLEOTIDE SEQUENCE [LARGE SCALE GENOMIC DNA]</scope>
    <source>
        <strain evidence="6 7">AlHP1</strain>
    </source>
</reference>
<gene>
    <name evidence="6" type="ORF">Q8F55_003250</name>
</gene>
<dbReference type="PANTHER" id="PTHR35273:SF2">
    <property type="entry name" value="ALPHA-GALACTOSIDASE"/>
    <property type="match status" value="1"/>
</dbReference>
<accession>A0ABR3QC01</accession>
<evidence type="ECO:0000313" key="7">
    <source>
        <dbReference type="Proteomes" id="UP001565368"/>
    </source>
</evidence>
<dbReference type="GeneID" id="95984293"/>
<proteinExistence type="predicted"/>
<comment type="catalytic activity">
    <reaction evidence="1">
        <text>Hydrolysis of terminal, non-reducing alpha-D-galactose residues in alpha-D-galactosides, including galactose oligosaccharides, galactomannans and galactolipids.</text>
        <dbReference type="EC" id="3.2.1.22"/>
    </reaction>
</comment>
<evidence type="ECO:0000256" key="3">
    <source>
        <dbReference type="SAM" id="MobiDB-lite"/>
    </source>
</evidence>
<dbReference type="PANTHER" id="PTHR35273">
    <property type="entry name" value="ALPHA-1,4 POLYGALACTOSAMINIDASE, PUTATIVE (AFU_ORTHOLOGUE AFUA_3G07890)-RELATED"/>
    <property type="match status" value="1"/>
</dbReference>
<dbReference type="Gene3D" id="3.20.20.70">
    <property type="entry name" value="Aldolase class I"/>
    <property type="match status" value="1"/>
</dbReference>
<evidence type="ECO:0000256" key="2">
    <source>
        <dbReference type="ARBA" id="ARBA00012755"/>
    </source>
</evidence>
<evidence type="ECO:0000256" key="4">
    <source>
        <dbReference type="SAM" id="SignalP"/>
    </source>
</evidence>
<evidence type="ECO:0000259" key="5">
    <source>
        <dbReference type="Pfam" id="PF03537"/>
    </source>
</evidence>
<feature type="region of interest" description="Disordered" evidence="3">
    <location>
        <begin position="29"/>
        <end position="69"/>
    </location>
</feature>
<dbReference type="Proteomes" id="UP001565368">
    <property type="component" value="Unassembled WGS sequence"/>
</dbReference>
<feature type="compositionally biased region" description="Polar residues" evidence="3">
    <location>
        <begin position="38"/>
        <end position="56"/>
    </location>
</feature>
<name>A0ABR3QC01_9TREE</name>
<sequence length="319" mass="33621">MVLVGIFLLFLIPLAVGLGVGLDPRRERYTRTRTSSTIAPKSTTRSSLKPSATPSVKPSAPAPVTTPGSLWQPQVGASWQIMLGQTLIVGKGQTVTPNVDIYDVDLFDTSAETIAALHDLGKHVICYFSAGSYEAWRPDAAKFAKTDLGSGVDGWAGENWVKTGSSTVRAAMTSRIALAASKGCDAIDPDNVDAYNNGNGLGLTTADAVDFVKFLAATAAKYNMSTGLKNAGDIIPSVVSSVAFSVNEQCAEYRECDKYSAFVNAGKPVFHIEYPGDAPNPTAAELTASCTASGAKGFSTVLKNMSLDKWVKYCNGQTA</sequence>
<evidence type="ECO:0000313" key="6">
    <source>
        <dbReference type="EMBL" id="KAL1412239.1"/>
    </source>
</evidence>
<dbReference type="EMBL" id="JBBXJM010000002">
    <property type="protein sequence ID" value="KAL1412239.1"/>
    <property type="molecule type" value="Genomic_DNA"/>
</dbReference>
<keyword evidence="4" id="KW-0732">Signal</keyword>
<dbReference type="InterPro" id="IPR017853">
    <property type="entry name" value="GH"/>
</dbReference>
<dbReference type="Pfam" id="PF03537">
    <property type="entry name" value="Glyco_hydro_114"/>
    <property type="match status" value="1"/>
</dbReference>
<dbReference type="EC" id="3.2.1.22" evidence="2"/>
<dbReference type="InterPro" id="IPR013785">
    <property type="entry name" value="Aldolase_TIM"/>
</dbReference>
<keyword evidence="7" id="KW-1185">Reference proteome</keyword>
<feature type="signal peptide" evidence="4">
    <location>
        <begin position="1"/>
        <end position="17"/>
    </location>
</feature>